<dbReference type="InterPro" id="IPR052714">
    <property type="entry name" value="MFS_Exporter"/>
</dbReference>
<dbReference type="PANTHER" id="PTHR23531:SF2">
    <property type="entry name" value="PERMEASE"/>
    <property type="match status" value="1"/>
</dbReference>
<evidence type="ECO:0000256" key="1">
    <source>
        <dbReference type="ARBA" id="ARBA00004651"/>
    </source>
</evidence>
<organism evidence="8 9">
    <name type="scientific">Brockia lithotrophica</name>
    <dbReference type="NCBI Taxonomy" id="933949"/>
    <lineage>
        <taxon>Bacteria</taxon>
        <taxon>Bacillati</taxon>
        <taxon>Bacillota</taxon>
        <taxon>Bacilli</taxon>
        <taxon>Bacillales</taxon>
        <taxon>Bacillales Family X. Incertae Sedis</taxon>
        <taxon>Brockia</taxon>
    </lineage>
</organism>
<accession>A0A660KYU2</accession>
<evidence type="ECO:0000313" key="8">
    <source>
        <dbReference type="EMBL" id="RKQ83573.1"/>
    </source>
</evidence>
<dbReference type="InterPro" id="IPR005829">
    <property type="entry name" value="Sugar_transporter_CS"/>
</dbReference>
<comment type="subcellular location">
    <subcellularLocation>
        <location evidence="1">Cell membrane</location>
        <topology evidence="1">Multi-pass membrane protein</topology>
    </subcellularLocation>
</comment>
<keyword evidence="9" id="KW-1185">Reference proteome</keyword>
<protein>
    <submittedName>
        <fullName evidence="8">MFS transporter</fullName>
    </submittedName>
</protein>
<dbReference type="Pfam" id="PF07690">
    <property type="entry name" value="MFS_1"/>
    <property type="match status" value="1"/>
</dbReference>
<evidence type="ECO:0000256" key="2">
    <source>
        <dbReference type="ARBA" id="ARBA00022448"/>
    </source>
</evidence>
<evidence type="ECO:0000256" key="6">
    <source>
        <dbReference type="SAM" id="Phobius"/>
    </source>
</evidence>
<keyword evidence="5 6" id="KW-0472">Membrane</keyword>
<feature type="domain" description="Major facilitator superfamily (MFS) profile" evidence="7">
    <location>
        <begin position="52"/>
        <end position="155"/>
    </location>
</feature>
<dbReference type="GO" id="GO:0022857">
    <property type="term" value="F:transmembrane transporter activity"/>
    <property type="evidence" value="ECO:0007669"/>
    <property type="project" value="InterPro"/>
</dbReference>
<dbReference type="InterPro" id="IPR011701">
    <property type="entry name" value="MFS"/>
</dbReference>
<dbReference type="PROSITE" id="PS00216">
    <property type="entry name" value="SUGAR_TRANSPORT_1"/>
    <property type="match status" value="1"/>
</dbReference>
<evidence type="ECO:0000256" key="3">
    <source>
        <dbReference type="ARBA" id="ARBA00022692"/>
    </source>
</evidence>
<dbReference type="Proteomes" id="UP000267019">
    <property type="component" value="Unassembled WGS sequence"/>
</dbReference>
<sequence length="155" mass="16174">MGGHTAQQAGDVFLCDDRYADRQDGHARIYGSRKGSEMVEIKANPAPIWTSAFVRVTARNFLLFTGFQVLLPTVSPYAADLGAGKTAVGIVVGTMPVLAILVRPFVGVALDRLGRRGPLLFGLAVHGLAMGLYALAPSLGGLTGLIAARALQGIG</sequence>
<comment type="caution">
    <text evidence="8">The sequence shown here is derived from an EMBL/GenBank/DDBJ whole genome shotgun (WGS) entry which is preliminary data.</text>
</comment>
<dbReference type="SUPFAM" id="SSF103473">
    <property type="entry name" value="MFS general substrate transporter"/>
    <property type="match status" value="1"/>
</dbReference>
<reference evidence="8 9" key="1">
    <citation type="submission" date="2018-10" db="EMBL/GenBank/DDBJ databases">
        <title>Genomic Encyclopedia of Type Strains, Phase IV (KMG-IV): sequencing the most valuable type-strain genomes for metagenomic binning, comparative biology and taxonomic classification.</title>
        <authorList>
            <person name="Goeker M."/>
        </authorList>
    </citation>
    <scope>NUCLEOTIDE SEQUENCE [LARGE SCALE GENOMIC DNA]</scope>
    <source>
        <strain evidence="8 9">DSM 22653</strain>
    </source>
</reference>
<dbReference type="EMBL" id="RBIJ01000006">
    <property type="protein sequence ID" value="RKQ83573.1"/>
    <property type="molecule type" value="Genomic_DNA"/>
</dbReference>
<evidence type="ECO:0000313" key="9">
    <source>
        <dbReference type="Proteomes" id="UP000267019"/>
    </source>
</evidence>
<feature type="transmembrane region" description="Helical" evidence="6">
    <location>
        <begin position="85"/>
        <end position="106"/>
    </location>
</feature>
<dbReference type="AlphaFoldDB" id="A0A660KYU2"/>
<dbReference type="PANTHER" id="PTHR23531">
    <property type="entry name" value="QUINOLENE RESISTANCE PROTEIN NORA"/>
    <property type="match status" value="1"/>
</dbReference>
<evidence type="ECO:0000256" key="5">
    <source>
        <dbReference type="ARBA" id="ARBA00023136"/>
    </source>
</evidence>
<evidence type="ECO:0000259" key="7">
    <source>
        <dbReference type="PROSITE" id="PS50850"/>
    </source>
</evidence>
<gene>
    <name evidence="8" type="ORF">C7438_1601</name>
</gene>
<dbReference type="Gene3D" id="1.20.1250.20">
    <property type="entry name" value="MFS general substrate transporter like domains"/>
    <property type="match status" value="1"/>
</dbReference>
<feature type="transmembrane region" description="Helical" evidence="6">
    <location>
        <begin position="118"/>
        <end position="136"/>
    </location>
</feature>
<keyword evidence="3 6" id="KW-0812">Transmembrane</keyword>
<feature type="transmembrane region" description="Helical" evidence="6">
    <location>
        <begin position="61"/>
        <end position="79"/>
    </location>
</feature>
<name>A0A660KYU2_9BACL</name>
<keyword evidence="2" id="KW-0813">Transport</keyword>
<dbReference type="InterPro" id="IPR020846">
    <property type="entry name" value="MFS_dom"/>
</dbReference>
<keyword evidence="4 6" id="KW-1133">Transmembrane helix</keyword>
<proteinExistence type="predicted"/>
<dbReference type="InterPro" id="IPR036259">
    <property type="entry name" value="MFS_trans_sf"/>
</dbReference>
<evidence type="ECO:0000256" key="4">
    <source>
        <dbReference type="ARBA" id="ARBA00022989"/>
    </source>
</evidence>
<dbReference type="GO" id="GO:0005886">
    <property type="term" value="C:plasma membrane"/>
    <property type="evidence" value="ECO:0007669"/>
    <property type="project" value="UniProtKB-SubCell"/>
</dbReference>
<dbReference type="PROSITE" id="PS50850">
    <property type="entry name" value="MFS"/>
    <property type="match status" value="1"/>
</dbReference>